<dbReference type="Pfam" id="PF19427">
    <property type="entry name" value="Insc_C"/>
    <property type="match status" value="1"/>
</dbReference>
<organism evidence="2 3">
    <name type="scientific">Stegodyphus mimosarum</name>
    <name type="common">African social velvet spider</name>
    <dbReference type="NCBI Taxonomy" id="407821"/>
    <lineage>
        <taxon>Eukaryota</taxon>
        <taxon>Metazoa</taxon>
        <taxon>Ecdysozoa</taxon>
        <taxon>Arthropoda</taxon>
        <taxon>Chelicerata</taxon>
        <taxon>Arachnida</taxon>
        <taxon>Araneae</taxon>
        <taxon>Araneomorphae</taxon>
        <taxon>Entelegynae</taxon>
        <taxon>Eresoidea</taxon>
        <taxon>Eresidae</taxon>
        <taxon>Stegodyphus</taxon>
    </lineage>
</organism>
<dbReference type="GO" id="GO:0045179">
    <property type="term" value="C:apical cortex"/>
    <property type="evidence" value="ECO:0007669"/>
    <property type="project" value="TreeGrafter"/>
</dbReference>
<proteinExistence type="predicted"/>
<accession>A0A087TIV1</accession>
<name>A0A087TIV1_STEMI</name>
<dbReference type="PANTHER" id="PTHR21386:SF0">
    <property type="entry name" value="PROTEIN INSCUTEABLE HOMOLOG"/>
    <property type="match status" value="1"/>
</dbReference>
<dbReference type="SUPFAM" id="SSF48371">
    <property type="entry name" value="ARM repeat"/>
    <property type="match status" value="1"/>
</dbReference>
<dbReference type="STRING" id="407821.A0A087TIV1"/>
<dbReference type="AlphaFoldDB" id="A0A087TIV1"/>
<keyword evidence="3" id="KW-1185">Reference proteome</keyword>
<dbReference type="GO" id="GO:0008356">
    <property type="term" value="P:asymmetric cell division"/>
    <property type="evidence" value="ECO:0007669"/>
    <property type="project" value="InterPro"/>
</dbReference>
<feature type="non-terminal residue" evidence="2">
    <location>
        <position position="182"/>
    </location>
</feature>
<gene>
    <name evidence="2" type="ORF">X975_25048</name>
</gene>
<dbReference type="OrthoDB" id="6420742at2759"/>
<sequence>MMEFLISKELKVLIECLNHDSNNSCIRMAICALAEMSLSGRLMCKLIVEAGAIPPLLGICKVRKCTHLRPLALRTLTAICSFWEAIDKFEDVSGFDTVINILSEESEEKVLSETVGLLAQVLKQWSENKCPLAQKIGPSQSQLVKYLIGTAQKALSPEMFLLSAACLATLSTINTHAANWLQ</sequence>
<dbReference type="InterPro" id="IPR039921">
    <property type="entry name" value="Inscuteable"/>
</dbReference>
<dbReference type="GO" id="GO:0045176">
    <property type="term" value="P:apical protein localization"/>
    <property type="evidence" value="ECO:0007669"/>
    <property type="project" value="TreeGrafter"/>
</dbReference>
<dbReference type="PANTHER" id="PTHR21386">
    <property type="entry name" value="INSCUTEABLE"/>
    <property type="match status" value="1"/>
</dbReference>
<dbReference type="InterPro" id="IPR011989">
    <property type="entry name" value="ARM-like"/>
</dbReference>
<dbReference type="InterPro" id="IPR016024">
    <property type="entry name" value="ARM-type_fold"/>
</dbReference>
<dbReference type="EMBL" id="KK115401">
    <property type="protein sequence ID" value="KFM65040.1"/>
    <property type="molecule type" value="Genomic_DNA"/>
</dbReference>
<dbReference type="Proteomes" id="UP000054359">
    <property type="component" value="Unassembled WGS sequence"/>
</dbReference>
<protein>
    <submittedName>
        <fullName evidence="2">Protein inscuteable-like protein</fullName>
    </submittedName>
</protein>
<reference evidence="2 3" key="1">
    <citation type="submission" date="2013-11" db="EMBL/GenBank/DDBJ databases">
        <title>Genome sequencing of Stegodyphus mimosarum.</title>
        <authorList>
            <person name="Bechsgaard J."/>
        </authorList>
    </citation>
    <scope>NUCLEOTIDE SEQUENCE [LARGE SCALE GENOMIC DNA]</scope>
</reference>
<dbReference type="Gene3D" id="1.25.10.10">
    <property type="entry name" value="Leucine-rich Repeat Variant"/>
    <property type="match status" value="1"/>
</dbReference>
<feature type="domain" description="Protein inscuteable homologue C-terminal" evidence="1">
    <location>
        <begin position="1"/>
        <end position="179"/>
    </location>
</feature>
<evidence type="ECO:0000313" key="3">
    <source>
        <dbReference type="Proteomes" id="UP000054359"/>
    </source>
</evidence>
<evidence type="ECO:0000313" key="2">
    <source>
        <dbReference type="EMBL" id="KFM65040.1"/>
    </source>
</evidence>
<dbReference type="GO" id="GO:0009786">
    <property type="term" value="P:regulation of asymmetric cell division"/>
    <property type="evidence" value="ECO:0007669"/>
    <property type="project" value="TreeGrafter"/>
</dbReference>
<dbReference type="GO" id="GO:0000132">
    <property type="term" value="P:establishment of mitotic spindle orientation"/>
    <property type="evidence" value="ECO:0007669"/>
    <property type="project" value="TreeGrafter"/>
</dbReference>
<dbReference type="InterPro" id="IPR045789">
    <property type="entry name" value="Insc_C"/>
</dbReference>
<dbReference type="GO" id="GO:0008093">
    <property type="term" value="F:cytoskeletal anchor activity"/>
    <property type="evidence" value="ECO:0007669"/>
    <property type="project" value="TreeGrafter"/>
</dbReference>
<evidence type="ECO:0000259" key="1">
    <source>
        <dbReference type="Pfam" id="PF19427"/>
    </source>
</evidence>